<evidence type="ECO:0000256" key="2">
    <source>
        <dbReference type="ARBA" id="ARBA00022692"/>
    </source>
</evidence>
<keyword evidence="7" id="KW-1185">Reference proteome</keyword>
<protein>
    <submittedName>
        <fullName evidence="6">7179_t:CDS:1</fullName>
    </submittedName>
</protein>
<evidence type="ECO:0000256" key="3">
    <source>
        <dbReference type="ARBA" id="ARBA00022989"/>
    </source>
</evidence>
<keyword evidence="4 5" id="KW-0472">Membrane</keyword>
<dbReference type="Proteomes" id="UP000789375">
    <property type="component" value="Unassembled WGS sequence"/>
</dbReference>
<dbReference type="PANTHER" id="PTHR28293:SF1">
    <property type="entry name" value="NUCLEAR RIM PROTEIN 1"/>
    <property type="match status" value="1"/>
</dbReference>
<dbReference type="AlphaFoldDB" id="A0A9N8ZNB0"/>
<accession>A0A9N8ZNB0</accession>
<feature type="transmembrane region" description="Helical" evidence="5">
    <location>
        <begin position="106"/>
        <end position="124"/>
    </location>
</feature>
<evidence type="ECO:0000256" key="4">
    <source>
        <dbReference type="ARBA" id="ARBA00023136"/>
    </source>
</evidence>
<dbReference type="EMBL" id="CAJVPP010000656">
    <property type="protein sequence ID" value="CAG8501409.1"/>
    <property type="molecule type" value="Genomic_DNA"/>
</dbReference>
<sequence>MKRLDETSNMNDDKLSISDYITMFVDTYLPPDLNHLQGTAGHIVAFVLNIILISERYLSHKRENSSQICLNNLKVKEMKCSSAEPLQDCLDEINIECEEYMDEYSIIAYVLLLSSILNVIYLWWWNYRIYHFFSHNQDEPLNIPHANLVCVGLPWYARNRLGYYIHQQLYELYYDKPYEEGQKVWEICVWNPNKFCLNLLCGFSPVQIGILMLMNKDTRIFNIMLAAFLALQMYFYTNKFISLLRDKEIIFREVQHEYDTKFVKPRIFRQKKNIEIQSIPQEEIITESLRPRLDEKRRFEKFDNPWA</sequence>
<comment type="caution">
    <text evidence="6">The sequence shown here is derived from an EMBL/GenBank/DDBJ whole genome shotgun (WGS) entry which is preliminary data.</text>
</comment>
<feature type="transmembrane region" description="Helical" evidence="5">
    <location>
        <begin position="220"/>
        <end position="237"/>
    </location>
</feature>
<dbReference type="GO" id="GO:0007096">
    <property type="term" value="P:regulation of exit from mitosis"/>
    <property type="evidence" value="ECO:0007669"/>
    <property type="project" value="TreeGrafter"/>
</dbReference>
<gene>
    <name evidence="6" type="ORF">FMOSSE_LOCUS4057</name>
</gene>
<keyword evidence="3 5" id="KW-1133">Transmembrane helix</keyword>
<reference evidence="6" key="1">
    <citation type="submission" date="2021-06" db="EMBL/GenBank/DDBJ databases">
        <authorList>
            <person name="Kallberg Y."/>
            <person name="Tangrot J."/>
            <person name="Rosling A."/>
        </authorList>
    </citation>
    <scope>NUCLEOTIDE SEQUENCE</scope>
    <source>
        <strain evidence="6">87-6 pot B 2015</strain>
    </source>
</reference>
<comment type="subcellular location">
    <subcellularLocation>
        <location evidence="1">Endomembrane system</location>
        <topology evidence="1">Multi-pass membrane protein</topology>
    </subcellularLocation>
</comment>
<organism evidence="6 7">
    <name type="scientific">Funneliformis mosseae</name>
    <name type="common">Endomycorrhizal fungus</name>
    <name type="synonym">Glomus mosseae</name>
    <dbReference type="NCBI Taxonomy" id="27381"/>
    <lineage>
        <taxon>Eukaryota</taxon>
        <taxon>Fungi</taxon>
        <taxon>Fungi incertae sedis</taxon>
        <taxon>Mucoromycota</taxon>
        <taxon>Glomeromycotina</taxon>
        <taxon>Glomeromycetes</taxon>
        <taxon>Glomerales</taxon>
        <taxon>Glomeraceae</taxon>
        <taxon>Funneliformis</taxon>
    </lineage>
</organism>
<evidence type="ECO:0000313" key="6">
    <source>
        <dbReference type="EMBL" id="CAG8501409.1"/>
    </source>
</evidence>
<keyword evidence="2 5" id="KW-0812">Transmembrane</keyword>
<evidence type="ECO:0000256" key="1">
    <source>
        <dbReference type="ARBA" id="ARBA00004127"/>
    </source>
</evidence>
<dbReference type="GO" id="GO:0043007">
    <property type="term" value="P:maintenance of rDNA"/>
    <property type="evidence" value="ECO:0007669"/>
    <property type="project" value="TreeGrafter"/>
</dbReference>
<name>A0A9N8ZNB0_FUNMO</name>
<dbReference type="Pfam" id="PF10332">
    <property type="entry name" value="DUF2418"/>
    <property type="match status" value="1"/>
</dbReference>
<dbReference type="GO" id="GO:0012505">
    <property type="term" value="C:endomembrane system"/>
    <property type="evidence" value="ECO:0007669"/>
    <property type="project" value="UniProtKB-SubCell"/>
</dbReference>
<dbReference type="PANTHER" id="PTHR28293">
    <property type="entry name" value="NUCLEAR RIM PROTEIN 1"/>
    <property type="match status" value="1"/>
</dbReference>
<dbReference type="InterPro" id="IPR018819">
    <property type="entry name" value="Nur1/Mug154"/>
</dbReference>
<proteinExistence type="predicted"/>
<evidence type="ECO:0000313" key="7">
    <source>
        <dbReference type="Proteomes" id="UP000789375"/>
    </source>
</evidence>
<evidence type="ECO:0000256" key="5">
    <source>
        <dbReference type="SAM" id="Phobius"/>
    </source>
</evidence>